<accession>A0A7S8MW92</accession>
<dbReference type="Proteomes" id="UP000594480">
    <property type="component" value="Chromosome"/>
</dbReference>
<dbReference type="RefSeq" id="WP_195692532.1">
    <property type="nucleotide sequence ID" value="NZ_CP064760.1"/>
</dbReference>
<organism evidence="1 2">
    <name type="scientific">Microbacterium schleiferi</name>
    <dbReference type="NCBI Taxonomy" id="69362"/>
    <lineage>
        <taxon>Bacteria</taxon>
        <taxon>Bacillati</taxon>
        <taxon>Actinomycetota</taxon>
        <taxon>Actinomycetes</taxon>
        <taxon>Micrococcales</taxon>
        <taxon>Microbacteriaceae</taxon>
        <taxon>Microbacterium</taxon>
    </lineage>
</organism>
<reference evidence="1 2" key="1">
    <citation type="submission" date="2020-11" db="EMBL/GenBank/DDBJ databases">
        <title>Amino acid is mineralized and recycled by bacteria in oceanic microbiome.</title>
        <authorList>
            <person name="Zheng L.Y."/>
        </authorList>
    </citation>
    <scope>NUCLEOTIDE SEQUENCE [LARGE SCALE GENOMIC DNA]</scope>
    <source>
        <strain evidence="1 2">A32-1</strain>
    </source>
</reference>
<dbReference type="KEGG" id="msf:IT882_15165"/>
<dbReference type="AlphaFoldDB" id="A0A7S8MW92"/>
<evidence type="ECO:0000313" key="1">
    <source>
        <dbReference type="EMBL" id="QPE04454.1"/>
    </source>
</evidence>
<sequence length="133" mass="14629">MSAPSYDQVHYALKRERGSAVGLPCSHPDCDRPSSGWALLDHPTHIVINSHGKPVRISTDLDAYGPACTRHNAQRDHGGNWTLCPHGHVRFLWGTDSKGTCRGCIRLGRMTSHLQVGRIAHVVSTNTDERGRS</sequence>
<dbReference type="EMBL" id="CP064760">
    <property type="protein sequence ID" value="QPE04454.1"/>
    <property type="molecule type" value="Genomic_DNA"/>
</dbReference>
<name>A0A7S8MW92_9MICO</name>
<gene>
    <name evidence="1" type="ORF">IT882_15165</name>
</gene>
<proteinExistence type="predicted"/>
<protein>
    <submittedName>
        <fullName evidence="1">Uncharacterized protein</fullName>
    </submittedName>
</protein>
<keyword evidence="2" id="KW-1185">Reference proteome</keyword>
<evidence type="ECO:0000313" key="2">
    <source>
        <dbReference type="Proteomes" id="UP000594480"/>
    </source>
</evidence>